<keyword evidence="3" id="KW-1185">Reference proteome</keyword>
<reference evidence="2" key="1">
    <citation type="submission" date="2018-04" db="EMBL/GenBank/DDBJ databases">
        <title>Whole genome sequencing of Hypsizygus marmoreus.</title>
        <authorList>
            <person name="Choi I.-G."/>
            <person name="Min B."/>
            <person name="Kim J.-G."/>
            <person name="Kim S."/>
            <person name="Oh Y.-L."/>
            <person name="Kong W.-S."/>
            <person name="Park H."/>
            <person name="Jeong J."/>
            <person name="Song E.-S."/>
        </authorList>
    </citation>
    <scope>NUCLEOTIDE SEQUENCE [LARGE SCALE GENOMIC DNA]</scope>
    <source>
        <strain evidence="2">51987-8</strain>
    </source>
</reference>
<comment type="caution">
    <text evidence="2">The sequence shown here is derived from an EMBL/GenBank/DDBJ whole genome shotgun (WGS) entry which is preliminary data.</text>
</comment>
<name>A0A369JID1_HYPMA</name>
<evidence type="ECO:0000313" key="3">
    <source>
        <dbReference type="Proteomes" id="UP000076154"/>
    </source>
</evidence>
<protein>
    <submittedName>
        <fullName evidence="2">Uncharacterized protein</fullName>
    </submittedName>
</protein>
<accession>A0A369JID1</accession>
<sequence length="105" mass="11245">MTQILTMHHDSPHLDLSILNDAAHPSTPASALATHTSQAHISQQYGKQEDGTYPSDSVHAHLTRLLHKTNHHEDTGSTSCSLSSSSRWPVSGHVSSPVAAHLPVS</sequence>
<organism evidence="2 3">
    <name type="scientific">Hypsizygus marmoreus</name>
    <name type="common">White beech mushroom</name>
    <name type="synonym">Agaricus marmoreus</name>
    <dbReference type="NCBI Taxonomy" id="39966"/>
    <lineage>
        <taxon>Eukaryota</taxon>
        <taxon>Fungi</taxon>
        <taxon>Dikarya</taxon>
        <taxon>Basidiomycota</taxon>
        <taxon>Agaricomycotina</taxon>
        <taxon>Agaricomycetes</taxon>
        <taxon>Agaricomycetidae</taxon>
        <taxon>Agaricales</taxon>
        <taxon>Tricholomatineae</taxon>
        <taxon>Lyophyllaceae</taxon>
        <taxon>Hypsizygus</taxon>
    </lineage>
</organism>
<feature type="region of interest" description="Disordered" evidence="1">
    <location>
        <begin position="68"/>
        <end position="105"/>
    </location>
</feature>
<evidence type="ECO:0000256" key="1">
    <source>
        <dbReference type="SAM" id="MobiDB-lite"/>
    </source>
</evidence>
<evidence type="ECO:0000313" key="2">
    <source>
        <dbReference type="EMBL" id="RDB19164.1"/>
    </source>
</evidence>
<dbReference type="Proteomes" id="UP000076154">
    <property type="component" value="Unassembled WGS sequence"/>
</dbReference>
<gene>
    <name evidence="2" type="ORF">Hypma_014201</name>
</gene>
<proteinExistence type="predicted"/>
<dbReference type="EMBL" id="LUEZ02000083">
    <property type="protein sequence ID" value="RDB19164.1"/>
    <property type="molecule type" value="Genomic_DNA"/>
</dbReference>
<feature type="compositionally biased region" description="Low complexity" evidence="1">
    <location>
        <begin position="77"/>
        <end position="91"/>
    </location>
</feature>
<dbReference type="InParanoid" id="A0A369JID1"/>
<dbReference type="AlphaFoldDB" id="A0A369JID1"/>